<dbReference type="Proteomes" id="UP001370490">
    <property type="component" value="Unassembled WGS sequence"/>
</dbReference>
<dbReference type="Gene3D" id="1.25.40.20">
    <property type="entry name" value="Ankyrin repeat-containing domain"/>
    <property type="match status" value="1"/>
</dbReference>
<feature type="zinc finger region" description="C3H1-type" evidence="7">
    <location>
        <begin position="265"/>
        <end position="292"/>
    </location>
</feature>
<keyword evidence="5" id="KW-0238">DNA-binding</keyword>
<evidence type="ECO:0000313" key="11">
    <source>
        <dbReference type="EMBL" id="KAK6933003.1"/>
    </source>
</evidence>
<evidence type="ECO:0000256" key="6">
    <source>
        <dbReference type="PROSITE-ProRule" id="PRU00023"/>
    </source>
</evidence>
<dbReference type="Gene3D" id="3.30.1370.210">
    <property type="match status" value="1"/>
</dbReference>
<gene>
    <name evidence="11" type="ORF">RJ641_035897</name>
</gene>
<feature type="domain" description="C3H1-type" evidence="10">
    <location>
        <begin position="265"/>
        <end position="292"/>
    </location>
</feature>
<dbReference type="GO" id="GO:0006355">
    <property type="term" value="P:regulation of DNA-templated transcription"/>
    <property type="evidence" value="ECO:0007669"/>
    <property type="project" value="UniProtKB-ARBA"/>
</dbReference>
<evidence type="ECO:0000256" key="7">
    <source>
        <dbReference type="PROSITE-ProRule" id="PRU00723"/>
    </source>
</evidence>
<dbReference type="InterPro" id="IPR041367">
    <property type="entry name" value="Znf-CCCH_4"/>
</dbReference>
<dbReference type="GO" id="GO:0016874">
    <property type="term" value="F:ligase activity"/>
    <property type="evidence" value="ECO:0007669"/>
    <property type="project" value="UniProtKB-KW"/>
</dbReference>
<keyword evidence="2" id="KW-0677">Repeat</keyword>
<dbReference type="Pfam" id="PF12796">
    <property type="entry name" value="Ank_2"/>
    <property type="match status" value="1"/>
</dbReference>
<dbReference type="PANTHER" id="PTHR14493:SF86">
    <property type="entry name" value="ZINC FINGER CCCH DOMAIN-CONTAINING PROTEIN 47"/>
    <property type="match status" value="1"/>
</dbReference>
<dbReference type="PANTHER" id="PTHR14493">
    <property type="entry name" value="UNKEMPT FAMILY MEMBER"/>
    <property type="match status" value="1"/>
</dbReference>
<dbReference type="EMBL" id="JBAMMX010000009">
    <property type="protein sequence ID" value="KAK6933003.1"/>
    <property type="molecule type" value="Genomic_DNA"/>
</dbReference>
<dbReference type="AlphaFoldDB" id="A0AAN8ZGF0"/>
<dbReference type="InterPro" id="IPR002110">
    <property type="entry name" value="Ankyrin_rpt"/>
</dbReference>
<dbReference type="FunFam" id="3.30.1370.210:FF:000009">
    <property type="entry name" value="Zinc finger CCCH domain-containing protein 66"/>
    <property type="match status" value="1"/>
</dbReference>
<evidence type="ECO:0000256" key="3">
    <source>
        <dbReference type="ARBA" id="ARBA00022771"/>
    </source>
</evidence>
<evidence type="ECO:0000259" key="10">
    <source>
        <dbReference type="PROSITE" id="PS50103"/>
    </source>
</evidence>
<dbReference type="SMART" id="SM00248">
    <property type="entry name" value="ANK"/>
    <property type="match status" value="2"/>
</dbReference>
<evidence type="ECO:0000256" key="5">
    <source>
        <dbReference type="ARBA" id="ARBA00023125"/>
    </source>
</evidence>
<reference evidence="11 12" key="1">
    <citation type="submission" date="2023-12" db="EMBL/GenBank/DDBJ databases">
        <title>A high-quality genome assembly for Dillenia turbinata (Dilleniales).</title>
        <authorList>
            <person name="Chanderbali A."/>
        </authorList>
    </citation>
    <scope>NUCLEOTIDE SEQUENCE [LARGE SCALE GENOMIC DNA]</scope>
    <source>
        <strain evidence="11">LSX21</strain>
        <tissue evidence="11">Leaf</tissue>
    </source>
</reference>
<dbReference type="PROSITE" id="PS50297">
    <property type="entry name" value="ANK_REP_REGION"/>
    <property type="match status" value="1"/>
</dbReference>
<keyword evidence="8" id="KW-0175">Coiled coil</keyword>
<dbReference type="GO" id="GO:0003677">
    <property type="term" value="F:DNA binding"/>
    <property type="evidence" value="ECO:0007669"/>
    <property type="project" value="UniProtKB-KW"/>
</dbReference>
<dbReference type="SMART" id="SM00356">
    <property type="entry name" value="ZnF_C3H1"/>
    <property type="match status" value="2"/>
</dbReference>
<protein>
    <submittedName>
        <fullName evidence="11">E3 ligase, CCCH-type zinc finger</fullName>
    </submittedName>
</protein>
<accession>A0AAN8ZGF0</accession>
<evidence type="ECO:0000256" key="8">
    <source>
        <dbReference type="SAM" id="Coils"/>
    </source>
</evidence>
<organism evidence="11 12">
    <name type="scientific">Dillenia turbinata</name>
    <dbReference type="NCBI Taxonomy" id="194707"/>
    <lineage>
        <taxon>Eukaryota</taxon>
        <taxon>Viridiplantae</taxon>
        <taxon>Streptophyta</taxon>
        <taxon>Embryophyta</taxon>
        <taxon>Tracheophyta</taxon>
        <taxon>Spermatophyta</taxon>
        <taxon>Magnoliopsida</taxon>
        <taxon>eudicotyledons</taxon>
        <taxon>Gunneridae</taxon>
        <taxon>Pentapetalae</taxon>
        <taxon>Dilleniales</taxon>
        <taxon>Dilleniaceae</taxon>
        <taxon>Dillenia</taxon>
    </lineage>
</organism>
<feature type="region of interest" description="Disordered" evidence="9">
    <location>
        <begin position="179"/>
        <end position="209"/>
    </location>
</feature>
<dbReference type="Pfam" id="PF25512">
    <property type="entry name" value="zf-CCCH_AtC3H23"/>
    <property type="match status" value="1"/>
</dbReference>
<evidence type="ECO:0000256" key="4">
    <source>
        <dbReference type="ARBA" id="ARBA00022833"/>
    </source>
</evidence>
<keyword evidence="6" id="KW-0040">ANK repeat</keyword>
<dbReference type="InterPro" id="IPR000571">
    <property type="entry name" value="Znf_CCCH"/>
</dbReference>
<dbReference type="InterPro" id="IPR057444">
    <property type="entry name" value="Znf-CCCH_AtC3H23-like"/>
</dbReference>
<evidence type="ECO:0000256" key="9">
    <source>
        <dbReference type="SAM" id="MobiDB-lite"/>
    </source>
</evidence>
<name>A0AAN8ZGF0_9MAGN</name>
<dbReference type="GO" id="GO:0008270">
    <property type="term" value="F:zinc ion binding"/>
    <property type="evidence" value="ECO:0007669"/>
    <property type="project" value="UniProtKB-KW"/>
</dbReference>
<sequence>MCGGSKSETFPSNILMEGQTQEKNHGVCGKCSILLELCAADDVSGFKRAVEEKGLDLNEGSLWYGRKIGSRRMGFEERTPLMIASMYGSTRVLKHMIDGGKIDVNRACGSDGVTALHCAAAGGSESSLEVVKLLLDASADVNSLDANGNKAINLIAPNLKSSNKSRRKKLEMLLRGGLEGASLDSQEQEQEMTMTPLPKEGAEKKEYPIDTSLPDINNGIYGTDEFRMYSFKVKPCSRAYSHDWTECPFAHPGENAKRRDPRKYNYSCVPCPEFRKGSCAKGDNCEYAHGVFECWLHPAQYRTRLCKDEIGCARKVCFFAHKPEELRPLYASTGSAMPSPGSLSSGSLEVPVMSPLALGSQSVLLPPTSTPPMSPSTVCSSPMGGSMWPNKAGLTPPVLQLPGSRLKSTLSARDLDLEMELLALENLNSQRQQQQQLLDELSSLSSQSYRKKEHNGRIGELKPTNLDDVFSSLDPSSASQLQRLSMKATSTSQLQSPTRAQLLQNMNQLRASYASSLSSSQARKTLSYGFDTSGAVAAAVMNSRASAFAKRSQSFVDRGATNPRLALTAAANSASLMSSNLSEWSSPDGKLDWGMKGDELNKLRKSSSFGFRSGTLGLMPSSTVEEPDVSWVHSLVKDVPPVGSGMFSPQQQRNGINEMLPPWMEQMCIEQEQMVA</sequence>
<dbReference type="Pfam" id="PF18044">
    <property type="entry name" value="zf-CCCH_4"/>
    <property type="match status" value="1"/>
</dbReference>
<keyword evidence="3 7" id="KW-0863">Zinc-finger</keyword>
<dbReference type="InterPro" id="IPR045234">
    <property type="entry name" value="Unkempt-like"/>
</dbReference>
<dbReference type="PROSITE" id="PS50103">
    <property type="entry name" value="ZF_C3H1"/>
    <property type="match status" value="1"/>
</dbReference>
<dbReference type="PROSITE" id="PS50088">
    <property type="entry name" value="ANK_REPEAT"/>
    <property type="match status" value="1"/>
</dbReference>
<keyword evidence="4 7" id="KW-0862">Zinc</keyword>
<dbReference type="SUPFAM" id="SSF48403">
    <property type="entry name" value="Ankyrin repeat"/>
    <property type="match status" value="1"/>
</dbReference>
<comment type="caution">
    <text evidence="11">The sequence shown here is derived from an EMBL/GenBank/DDBJ whole genome shotgun (WGS) entry which is preliminary data.</text>
</comment>
<keyword evidence="1 7" id="KW-0479">Metal-binding</keyword>
<keyword evidence="11" id="KW-0436">Ligase</keyword>
<feature type="coiled-coil region" evidence="8">
    <location>
        <begin position="417"/>
        <end position="447"/>
    </location>
</feature>
<evidence type="ECO:0000256" key="2">
    <source>
        <dbReference type="ARBA" id="ARBA00022737"/>
    </source>
</evidence>
<proteinExistence type="predicted"/>
<evidence type="ECO:0000313" key="12">
    <source>
        <dbReference type="Proteomes" id="UP001370490"/>
    </source>
</evidence>
<feature type="repeat" description="ANK" evidence="6">
    <location>
        <begin position="111"/>
        <end position="146"/>
    </location>
</feature>
<evidence type="ECO:0000256" key="1">
    <source>
        <dbReference type="ARBA" id="ARBA00022723"/>
    </source>
</evidence>
<dbReference type="InterPro" id="IPR036770">
    <property type="entry name" value="Ankyrin_rpt-contain_sf"/>
</dbReference>
<keyword evidence="12" id="KW-1185">Reference proteome</keyword>